<dbReference type="SMART" id="SM00054">
    <property type="entry name" value="EFh"/>
    <property type="match status" value="4"/>
</dbReference>
<dbReference type="Proteomes" id="UP000594262">
    <property type="component" value="Unplaced"/>
</dbReference>
<comment type="similarity">
    <text evidence="1">Belongs to the aequorin family.</text>
</comment>
<evidence type="ECO:0000256" key="5">
    <source>
        <dbReference type="ARBA" id="ARBA00023262"/>
    </source>
</evidence>
<keyword evidence="3" id="KW-0106">Calcium</keyword>
<evidence type="ECO:0000256" key="2">
    <source>
        <dbReference type="ARBA" id="ARBA00022737"/>
    </source>
</evidence>
<dbReference type="FunFam" id="1.10.238.10:FF:000003">
    <property type="entry name" value="Calmodulin A"/>
    <property type="match status" value="1"/>
</dbReference>
<evidence type="ECO:0000259" key="6">
    <source>
        <dbReference type="PROSITE" id="PS50222"/>
    </source>
</evidence>
<feature type="domain" description="EF-hand" evidence="6">
    <location>
        <begin position="48"/>
        <end position="83"/>
    </location>
</feature>
<dbReference type="AlphaFoldDB" id="A0A7M6DR96"/>
<dbReference type="OrthoDB" id="26525at2759"/>
<feature type="domain" description="EF-hand" evidence="6">
    <location>
        <begin position="85"/>
        <end position="120"/>
    </location>
</feature>
<evidence type="ECO:0000313" key="7">
    <source>
        <dbReference type="EnsemblMetazoa" id="CLYHEMP024416.1"/>
    </source>
</evidence>
<evidence type="ECO:0000313" key="8">
    <source>
        <dbReference type="Proteomes" id="UP000594262"/>
    </source>
</evidence>
<feature type="domain" description="EF-hand" evidence="6">
    <location>
        <begin position="121"/>
        <end position="151"/>
    </location>
</feature>
<name>A0A7M6DR96_9CNID</name>
<dbReference type="Gene3D" id="1.10.238.10">
    <property type="entry name" value="EF-hand"/>
    <property type="match status" value="2"/>
</dbReference>
<dbReference type="SUPFAM" id="SSF47473">
    <property type="entry name" value="EF-hand"/>
    <property type="match status" value="1"/>
</dbReference>
<proteinExistence type="inferred from homology"/>
<dbReference type="Pfam" id="PF13499">
    <property type="entry name" value="EF-hand_7"/>
    <property type="match status" value="2"/>
</dbReference>
<keyword evidence="5" id="KW-0599">Photoprotein</keyword>
<keyword evidence="2" id="KW-0677">Repeat</keyword>
<evidence type="ECO:0000256" key="1">
    <source>
        <dbReference type="ARBA" id="ARBA00007828"/>
    </source>
</evidence>
<keyword evidence="8" id="KW-1185">Reference proteome</keyword>
<feature type="domain" description="EF-hand" evidence="6">
    <location>
        <begin position="12"/>
        <end position="47"/>
    </location>
</feature>
<protein>
    <recommendedName>
        <fullName evidence="6">EF-hand domain-containing protein</fullName>
    </recommendedName>
</protein>
<dbReference type="InterPro" id="IPR011992">
    <property type="entry name" value="EF-hand-dom_pair"/>
</dbReference>
<organism evidence="7 8">
    <name type="scientific">Clytia hemisphaerica</name>
    <dbReference type="NCBI Taxonomy" id="252671"/>
    <lineage>
        <taxon>Eukaryota</taxon>
        <taxon>Metazoa</taxon>
        <taxon>Cnidaria</taxon>
        <taxon>Hydrozoa</taxon>
        <taxon>Hydroidolina</taxon>
        <taxon>Leptothecata</taxon>
        <taxon>Obeliida</taxon>
        <taxon>Clytiidae</taxon>
        <taxon>Clytia</taxon>
    </lineage>
</organism>
<dbReference type="GeneID" id="136798179"/>
<dbReference type="CDD" id="cd00051">
    <property type="entry name" value="EFh"/>
    <property type="match status" value="2"/>
</dbReference>
<dbReference type="GO" id="GO:0005509">
    <property type="term" value="F:calcium ion binding"/>
    <property type="evidence" value="ECO:0007669"/>
    <property type="project" value="InterPro"/>
</dbReference>
<dbReference type="PROSITE" id="PS50222">
    <property type="entry name" value="EF_HAND_2"/>
    <property type="match status" value="4"/>
</dbReference>
<keyword evidence="4" id="KW-0455">Luminescence</keyword>
<dbReference type="GO" id="GO:0008218">
    <property type="term" value="P:bioluminescence"/>
    <property type="evidence" value="ECO:0007669"/>
    <property type="project" value="UniProtKB-KW"/>
</dbReference>
<dbReference type="RefSeq" id="XP_066910862.1">
    <property type="nucleotide sequence ID" value="XM_067054761.1"/>
</dbReference>
<reference evidence="7" key="1">
    <citation type="submission" date="2021-01" db="UniProtKB">
        <authorList>
            <consortium name="EnsemblMetazoa"/>
        </authorList>
    </citation>
    <scope>IDENTIFICATION</scope>
</reference>
<evidence type="ECO:0000256" key="3">
    <source>
        <dbReference type="ARBA" id="ARBA00022837"/>
    </source>
</evidence>
<dbReference type="InterPro" id="IPR050145">
    <property type="entry name" value="Centrin_CML-like"/>
</dbReference>
<dbReference type="EnsemblMetazoa" id="CLYHEMT024416.1">
    <property type="protein sequence ID" value="CLYHEMP024416.1"/>
    <property type="gene ID" value="CLYHEMG024416"/>
</dbReference>
<sequence length="151" mass="17669">MEKDTTIQTQEADVQRYREAFRLFDIHDTGDIRLDELKEVLKNLGVEASDDDISRRLAEVDIRNNGVINFDEFVRFVSKGNTEMTPADEMRQMFRIFDPDQKGYVTKDELKVVLNKLGLPFTEQQIKGMLDYADIAGDGRINYYEFIQMMR</sequence>
<evidence type="ECO:0000256" key="4">
    <source>
        <dbReference type="ARBA" id="ARBA00023223"/>
    </source>
</evidence>
<dbReference type="InterPro" id="IPR002048">
    <property type="entry name" value="EF_hand_dom"/>
</dbReference>
<dbReference type="PANTHER" id="PTHR23050">
    <property type="entry name" value="CALCIUM BINDING PROTEIN"/>
    <property type="match status" value="1"/>
</dbReference>
<accession>A0A7M6DR96</accession>